<evidence type="ECO:0000313" key="3">
    <source>
        <dbReference type="Proteomes" id="UP000007029"/>
    </source>
</evidence>
<dbReference type="Proteomes" id="UP000007029">
    <property type="component" value="Chromosome"/>
</dbReference>
<accession>Q164M9</accession>
<organism evidence="2 3">
    <name type="scientific">Roseobacter denitrificans (strain ATCC 33942 / OCh 114)</name>
    <name type="common">Erythrobacter sp. (strain OCh 114)</name>
    <name type="synonym">Roseobacter denitrificans</name>
    <dbReference type="NCBI Taxonomy" id="375451"/>
    <lineage>
        <taxon>Bacteria</taxon>
        <taxon>Pseudomonadati</taxon>
        <taxon>Pseudomonadota</taxon>
        <taxon>Alphaproteobacteria</taxon>
        <taxon>Rhodobacterales</taxon>
        <taxon>Roseobacteraceae</taxon>
        <taxon>Roseobacter</taxon>
    </lineage>
</organism>
<keyword evidence="3" id="KW-1185">Reference proteome</keyword>
<dbReference type="OrthoDB" id="195732at2"/>
<protein>
    <submittedName>
        <fullName evidence="2">Uncharacterized protein</fullName>
    </submittedName>
</protein>
<reference evidence="2 3" key="1">
    <citation type="journal article" date="2007" name="J. Bacteriol.">
        <title>The complete genome sequence of Roseobacter denitrificans reveals a mixotrophic rather than photosynthetic metabolism.</title>
        <authorList>
            <person name="Swingley W.D."/>
            <person name="Sadekar S."/>
            <person name="Mastrian S.D."/>
            <person name="Matthies H.J."/>
            <person name="Hao J."/>
            <person name="Ramos H."/>
            <person name="Acharya C.R."/>
            <person name="Conrad A.L."/>
            <person name="Taylor H.L."/>
            <person name="Dejesa L.C."/>
            <person name="Shah M.K."/>
            <person name="O'huallachain M.E."/>
            <person name="Lince M.T."/>
            <person name="Blankenship R.E."/>
            <person name="Beatty J.T."/>
            <person name="Touchman J.W."/>
        </authorList>
    </citation>
    <scope>NUCLEOTIDE SEQUENCE [LARGE SCALE GENOMIC DNA]</scope>
    <source>
        <strain evidence="3">ATCC 33942 / OCh 114</strain>
    </source>
</reference>
<dbReference type="EMBL" id="CP000362">
    <property type="protein sequence ID" value="ABG32564.1"/>
    <property type="molecule type" value="Genomic_DNA"/>
</dbReference>
<dbReference type="STRING" id="375451.RD1_3051"/>
<dbReference type="AlphaFoldDB" id="Q164M9"/>
<feature type="signal peptide" evidence="1">
    <location>
        <begin position="1"/>
        <end position="20"/>
    </location>
</feature>
<gene>
    <name evidence="2" type="ordered locus">RD1_3051</name>
</gene>
<evidence type="ECO:0000256" key="1">
    <source>
        <dbReference type="SAM" id="SignalP"/>
    </source>
</evidence>
<sequence>MFRTILLSAPMVVAASLAHAVDAPPAMRAFVEADIMSWAQSAQVISAIQSQNAETAGSSEAQIIEWDTAWRAEVGQADQPLISSVMGRDLSAFLGEQVAASGGRITEIFVMDALGLNVAASDITSDYWQGDEAKFTETYGVGSGAVFVDAIEFDESTQSYQGQISVTISDPATGEAVGAMTIGLNAEAFF</sequence>
<dbReference type="HOGENOM" id="CLU_092389_0_0_5"/>
<evidence type="ECO:0000313" key="2">
    <source>
        <dbReference type="EMBL" id="ABG32564.1"/>
    </source>
</evidence>
<proteinExistence type="predicted"/>
<dbReference type="eggNOG" id="COG0834">
    <property type="taxonomic scope" value="Bacteria"/>
</dbReference>
<dbReference type="RefSeq" id="WP_011569180.1">
    <property type="nucleotide sequence ID" value="NC_008209.1"/>
</dbReference>
<keyword evidence="1" id="KW-0732">Signal</keyword>
<feature type="chain" id="PRO_5004184021" evidence="1">
    <location>
        <begin position="21"/>
        <end position="190"/>
    </location>
</feature>
<name>Q164M9_ROSDO</name>
<dbReference type="KEGG" id="rde:RD1_3051"/>